<proteinExistence type="predicted"/>
<reference evidence="3" key="2">
    <citation type="submission" date="2020-09" db="EMBL/GenBank/DDBJ databases">
        <authorList>
            <person name="Sun Q."/>
            <person name="Zhou Y."/>
        </authorList>
    </citation>
    <scope>NUCLEOTIDE SEQUENCE</scope>
    <source>
        <strain evidence="3">CGMCC 1.14988</strain>
    </source>
</reference>
<accession>A0A8J3AAS2</accession>
<dbReference type="InterPro" id="IPR008912">
    <property type="entry name" value="Uncharacterised_CoxE"/>
</dbReference>
<dbReference type="SMART" id="SM00327">
    <property type="entry name" value="VWA"/>
    <property type="match status" value="1"/>
</dbReference>
<feature type="compositionally biased region" description="Gly residues" evidence="1">
    <location>
        <begin position="18"/>
        <end position="35"/>
    </location>
</feature>
<feature type="region of interest" description="Disordered" evidence="1">
    <location>
        <begin position="1"/>
        <end position="35"/>
    </location>
</feature>
<organism evidence="3 4">
    <name type="scientific">Egicoccus halophilus</name>
    <dbReference type="NCBI Taxonomy" id="1670830"/>
    <lineage>
        <taxon>Bacteria</taxon>
        <taxon>Bacillati</taxon>
        <taxon>Actinomycetota</taxon>
        <taxon>Nitriliruptoria</taxon>
        <taxon>Egicoccales</taxon>
        <taxon>Egicoccaceae</taxon>
        <taxon>Egicoccus</taxon>
    </lineage>
</organism>
<dbReference type="SUPFAM" id="SSF53300">
    <property type="entry name" value="vWA-like"/>
    <property type="match status" value="1"/>
</dbReference>
<evidence type="ECO:0000259" key="2">
    <source>
        <dbReference type="SMART" id="SM00327"/>
    </source>
</evidence>
<dbReference type="Gene3D" id="3.40.50.410">
    <property type="entry name" value="von Willebrand factor, type A domain"/>
    <property type="match status" value="1"/>
</dbReference>
<evidence type="ECO:0000256" key="1">
    <source>
        <dbReference type="SAM" id="MobiDB-lite"/>
    </source>
</evidence>
<dbReference type="EMBL" id="BMHA01000001">
    <property type="protein sequence ID" value="GGI03407.1"/>
    <property type="molecule type" value="Genomic_DNA"/>
</dbReference>
<dbReference type="InterPro" id="IPR011195">
    <property type="entry name" value="UCP010256"/>
</dbReference>
<dbReference type="AlphaFoldDB" id="A0A8J3AAS2"/>
<dbReference type="Proteomes" id="UP000650511">
    <property type="component" value="Unassembled WGS sequence"/>
</dbReference>
<dbReference type="Pfam" id="PF05762">
    <property type="entry name" value="VWA_CoxE"/>
    <property type="match status" value="1"/>
</dbReference>
<gene>
    <name evidence="3" type="ORF">GCM10011354_03880</name>
</gene>
<evidence type="ECO:0000313" key="3">
    <source>
        <dbReference type="EMBL" id="GGI03407.1"/>
    </source>
</evidence>
<dbReference type="InterPro" id="IPR036465">
    <property type="entry name" value="vWFA_dom_sf"/>
</dbReference>
<feature type="region of interest" description="Disordered" evidence="1">
    <location>
        <begin position="407"/>
        <end position="430"/>
    </location>
</feature>
<dbReference type="PIRSF" id="PIRSF010256">
    <property type="entry name" value="CoxE_vWa"/>
    <property type="match status" value="1"/>
</dbReference>
<dbReference type="OrthoDB" id="9790469at2"/>
<reference evidence="3" key="1">
    <citation type="journal article" date="2014" name="Int. J. Syst. Evol. Microbiol.">
        <title>Complete genome sequence of Corynebacterium casei LMG S-19264T (=DSM 44701T), isolated from a smear-ripened cheese.</title>
        <authorList>
            <consortium name="US DOE Joint Genome Institute (JGI-PGF)"/>
            <person name="Walter F."/>
            <person name="Albersmeier A."/>
            <person name="Kalinowski J."/>
            <person name="Ruckert C."/>
        </authorList>
    </citation>
    <scope>NUCLEOTIDE SEQUENCE</scope>
    <source>
        <strain evidence="3">CGMCC 1.14988</strain>
    </source>
</reference>
<feature type="domain" description="VWFA" evidence="2">
    <location>
        <begin position="228"/>
        <end position="394"/>
    </location>
</feature>
<dbReference type="PANTHER" id="PTHR39338:SF6">
    <property type="entry name" value="BLL5662 PROTEIN"/>
    <property type="match status" value="1"/>
</dbReference>
<dbReference type="InterPro" id="IPR002035">
    <property type="entry name" value="VWF_A"/>
</dbReference>
<dbReference type="RefSeq" id="WP_130648407.1">
    <property type="nucleotide sequence ID" value="NZ_BMHA01000001.1"/>
</dbReference>
<evidence type="ECO:0000313" key="4">
    <source>
        <dbReference type="Proteomes" id="UP000650511"/>
    </source>
</evidence>
<keyword evidence="4" id="KW-1185">Reference proteome</keyword>
<name>A0A8J3AAS2_9ACTN</name>
<comment type="caution">
    <text evidence="3">The sequence shown here is derived from an EMBL/GenBank/DDBJ whole genome shotgun (WGS) entry which is preliminary data.</text>
</comment>
<sequence>MADAAPPDGAGKQPDGAGSSGGVASPGGGATPGGGAATSLAPVAVGFARALRAAGVDADPTRVHAFVAALDVLAPERTRDVYWAGRLTLCSGPDDLARYDRVFAAFFAGVAVPGRARTARRVQVTAAALATPGSGTADDEAPTVTAVTRHASAYETLRHRDVARLDDHERAELHRLLRAFSLPGELRRTRRRQPARRGPVDRRRTVRALLAAGGEPGRLHRTSPRPRPRRVVLLVDVSGSMAGYADALLRFAHAAVRARRAPTEVFTLGTRLTRVTSELAHRDAETAMRAVSAAIPDWSGGTRLGATLREFLDRWGQRGVARGAVVVVLSDGWETGDPDELATQVRRLSRLAHRLVWANPRAGRPGFAPTAGGMAAALPYCDAFQAGHSLASLEALAAVVAGAATDPPARQHDVATGPTLSAQERGGRDA</sequence>
<dbReference type="PANTHER" id="PTHR39338">
    <property type="entry name" value="BLL5662 PROTEIN-RELATED"/>
    <property type="match status" value="1"/>
</dbReference>
<protein>
    <submittedName>
        <fullName evidence="3">VWA domain-containing protein</fullName>
    </submittedName>
</protein>